<feature type="region of interest" description="Disordered" evidence="1">
    <location>
        <begin position="119"/>
        <end position="141"/>
    </location>
</feature>
<dbReference type="InterPro" id="IPR014195">
    <property type="entry name" value="Spore_III_AG"/>
</dbReference>
<reference evidence="3 4" key="1">
    <citation type="submission" date="2016-08" db="EMBL/GenBank/DDBJ databases">
        <title>Genome of Bacillus solimangrovi GH2-4.</title>
        <authorList>
            <person name="Lim S."/>
            <person name="Kim B.-C."/>
        </authorList>
    </citation>
    <scope>NUCLEOTIDE SEQUENCE [LARGE SCALE GENOMIC DNA]</scope>
    <source>
        <strain evidence="3 4">GH2-4</strain>
    </source>
</reference>
<organism evidence="3 4">
    <name type="scientific">Bacillus solimangrovi</name>
    <dbReference type="NCBI Taxonomy" id="1305675"/>
    <lineage>
        <taxon>Bacteria</taxon>
        <taxon>Bacillati</taxon>
        <taxon>Bacillota</taxon>
        <taxon>Bacilli</taxon>
        <taxon>Bacillales</taxon>
        <taxon>Bacillaceae</taxon>
        <taxon>Bacillus</taxon>
    </lineage>
</organism>
<sequence length="211" mass="23650">MRIKSLIYRGDNDSSPKNMRGYLLIAILIGVSMMLLSQFFQDDVEEGPSTVFQTDGSKEQATGLIKGEQHDGDNLMARYEQEYEKQLKDSLEDISGVSNVTVMINLDSTETKVVEKNTNTQMQKTDETDQQGGKRKVEDNSTDEQVVIVRLGDREQPIIIQTKKPEVRGVLVVADGVENAQIKQWVVEAVTRVLHVPSHRVSVMPKDSKGE</sequence>
<protein>
    <submittedName>
        <fullName evidence="3">Stage III sporulation protein AG</fullName>
    </submittedName>
</protein>
<comment type="caution">
    <text evidence="3">The sequence shown here is derived from an EMBL/GenBank/DDBJ whole genome shotgun (WGS) entry which is preliminary data.</text>
</comment>
<evidence type="ECO:0000313" key="4">
    <source>
        <dbReference type="Proteomes" id="UP000095209"/>
    </source>
</evidence>
<dbReference type="EMBL" id="MJEH01000001">
    <property type="protein sequence ID" value="OEH94566.1"/>
    <property type="molecule type" value="Genomic_DNA"/>
</dbReference>
<keyword evidence="4" id="KW-1185">Reference proteome</keyword>
<gene>
    <name evidence="3" type="ORF">BFG57_07370</name>
</gene>
<keyword evidence="2" id="KW-1133">Transmembrane helix</keyword>
<dbReference type="STRING" id="1305675.BFG57_07370"/>
<name>A0A1E5LKK2_9BACI</name>
<dbReference type="AlphaFoldDB" id="A0A1E5LKK2"/>
<feature type="transmembrane region" description="Helical" evidence="2">
    <location>
        <begin position="21"/>
        <end position="40"/>
    </location>
</feature>
<evidence type="ECO:0000256" key="2">
    <source>
        <dbReference type="SAM" id="Phobius"/>
    </source>
</evidence>
<keyword evidence="2" id="KW-0472">Membrane</keyword>
<evidence type="ECO:0000256" key="1">
    <source>
        <dbReference type="SAM" id="MobiDB-lite"/>
    </source>
</evidence>
<evidence type="ECO:0000313" key="3">
    <source>
        <dbReference type="EMBL" id="OEH94566.1"/>
    </source>
</evidence>
<dbReference type="NCBIfam" id="TIGR02830">
    <property type="entry name" value="spore_III_AG"/>
    <property type="match status" value="1"/>
</dbReference>
<proteinExistence type="predicted"/>
<keyword evidence="2" id="KW-0812">Transmembrane</keyword>
<accession>A0A1E5LKK2</accession>
<dbReference type="Proteomes" id="UP000095209">
    <property type="component" value="Unassembled WGS sequence"/>
</dbReference>